<proteinExistence type="predicted"/>
<name>A0A7J6RJT7_PEROL</name>
<dbReference type="EMBL" id="JABANM010021623">
    <property type="protein sequence ID" value="KAF4720918.1"/>
    <property type="molecule type" value="Genomic_DNA"/>
</dbReference>
<comment type="caution">
    <text evidence="2">The sequence shown here is derived from an EMBL/GenBank/DDBJ whole genome shotgun (WGS) entry which is preliminary data.</text>
</comment>
<feature type="compositionally biased region" description="Basic and acidic residues" evidence="1">
    <location>
        <begin position="81"/>
        <end position="95"/>
    </location>
</feature>
<accession>A0A7J6RJT7</accession>
<dbReference type="Proteomes" id="UP000574390">
    <property type="component" value="Unassembled WGS sequence"/>
</dbReference>
<feature type="non-terminal residue" evidence="2">
    <location>
        <position position="131"/>
    </location>
</feature>
<gene>
    <name evidence="2" type="ORF">FOZ62_010494</name>
</gene>
<organism evidence="2 3">
    <name type="scientific">Perkinsus olseni</name>
    <name type="common">Perkinsus atlanticus</name>
    <dbReference type="NCBI Taxonomy" id="32597"/>
    <lineage>
        <taxon>Eukaryota</taxon>
        <taxon>Sar</taxon>
        <taxon>Alveolata</taxon>
        <taxon>Perkinsozoa</taxon>
        <taxon>Perkinsea</taxon>
        <taxon>Perkinsida</taxon>
        <taxon>Perkinsidae</taxon>
        <taxon>Perkinsus</taxon>
    </lineage>
</organism>
<feature type="compositionally biased region" description="Low complexity" evidence="1">
    <location>
        <begin position="96"/>
        <end position="107"/>
    </location>
</feature>
<evidence type="ECO:0000313" key="3">
    <source>
        <dbReference type="Proteomes" id="UP000574390"/>
    </source>
</evidence>
<dbReference type="AlphaFoldDB" id="A0A7J6RJT7"/>
<sequence length="131" mass="14659">SDGSDKRKRPRQEKDLKSDDITVPYQWFSTDRESGKLKRLETLQEVAAREDLHDKLAANPAMEEALRCIQREMDQLALQRDIVDDSPRGDTKARPSEGSVSSEAVVEQDPSKSGGRTVETDGKIPVPRPTL</sequence>
<feature type="region of interest" description="Disordered" evidence="1">
    <location>
        <begin position="1"/>
        <end position="21"/>
    </location>
</feature>
<protein>
    <submittedName>
        <fullName evidence="2">Uncharacterized protein</fullName>
    </submittedName>
</protein>
<evidence type="ECO:0000313" key="2">
    <source>
        <dbReference type="EMBL" id="KAF4720918.1"/>
    </source>
</evidence>
<reference evidence="2 3" key="1">
    <citation type="submission" date="2020-04" db="EMBL/GenBank/DDBJ databases">
        <title>Perkinsus olseni comparative genomics.</title>
        <authorList>
            <person name="Bogema D.R."/>
        </authorList>
    </citation>
    <scope>NUCLEOTIDE SEQUENCE [LARGE SCALE GENOMIC DNA]</scope>
    <source>
        <strain evidence="2">ATCC PRA-205</strain>
    </source>
</reference>
<evidence type="ECO:0000256" key="1">
    <source>
        <dbReference type="SAM" id="MobiDB-lite"/>
    </source>
</evidence>
<feature type="compositionally biased region" description="Basic residues" evidence="1">
    <location>
        <begin position="1"/>
        <end position="11"/>
    </location>
</feature>
<feature type="region of interest" description="Disordered" evidence="1">
    <location>
        <begin position="79"/>
        <end position="131"/>
    </location>
</feature>